<evidence type="ECO:0000256" key="1">
    <source>
        <dbReference type="SAM" id="SignalP"/>
    </source>
</evidence>
<protein>
    <recommendedName>
        <fullName evidence="2">DUF4220 domain-containing protein</fullName>
    </recommendedName>
</protein>
<evidence type="ECO:0000259" key="2">
    <source>
        <dbReference type="Pfam" id="PF13968"/>
    </source>
</evidence>
<feature type="signal peptide" evidence="1">
    <location>
        <begin position="1"/>
        <end position="18"/>
    </location>
</feature>
<dbReference type="PANTHER" id="PTHR31325">
    <property type="entry name" value="OS01G0798800 PROTEIN-RELATED"/>
    <property type="match status" value="1"/>
</dbReference>
<evidence type="ECO:0000313" key="3">
    <source>
        <dbReference type="EMBL" id="RLN12530.1"/>
    </source>
</evidence>
<dbReference type="EMBL" id="PQIB02000006">
    <property type="protein sequence ID" value="RLN12530.1"/>
    <property type="molecule type" value="Genomic_DNA"/>
</dbReference>
<dbReference type="InterPro" id="IPR025315">
    <property type="entry name" value="DUF4220"/>
</dbReference>
<dbReference type="Pfam" id="PF13968">
    <property type="entry name" value="DUF4220"/>
    <property type="match status" value="1"/>
</dbReference>
<feature type="chain" id="PRO_5018076013" description="DUF4220 domain-containing protein" evidence="1">
    <location>
        <begin position="19"/>
        <end position="599"/>
    </location>
</feature>
<proteinExistence type="predicted"/>
<keyword evidence="1" id="KW-0732">Signal</keyword>
<dbReference type="AlphaFoldDB" id="A0A3L6S0P4"/>
<organism evidence="3 4">
    <name type="scientific">Panicum miliaceum</name>
    <name type="common">Proso millet</name>
    <name type="synonym">Broomcorn millet</name>
    <dbReference type="NCBI Taxonomy" id="4540"/>
    <lineage>
        <taxon>Eukaryota</taxon>
        <taxon>Viridiplantae</taxon>
        <taxon>Streptophyta</taxon>
        <taxon>Embryophyta</taxon>
        <taxon>Tracheophyta</taxon>
        <taxon>Spermatophyta</taxon>
        <taxon>Magnoliopsida</taxon>
        <taxon>Liliopsida</taxon>
        <taxon>Poales</taxon>
        <taxon>Poaceae</taxon>
        <taxon>PACMAD clade</taxon>
        <taxon>Panicoideae</taxon>
        <taxon>Panicodae</taxon>
        <taxon>Paniceae</taxon>
        <taxon>Panicinae</taxon>
        <taxon>Panicum</taxon>
        <taxon>Panicum sect. Panicum</taxon>
    </lineage>
</organism>
<keyword evidence="4" id="KW-1185">Reference proteome</keyword>
<accession>A0A3L6S0P4</accession>
<comment type="caution">
    <text evidence="3">The sequence shown here is derived from an EMBL/GenBank/DDBJ whole genome shotgun (WGS) entry which is preliminary data.</text>
</comment>
<dbReference type="OrthoDB" id="1689146at2759"/>
<sequence length="599" mass="68038">MVLRALLWLAYLAADSTATYTIGHLSISGLSRARGLVPFWAPFLLLHLGGQDTITAYALEDNRLWLRHLQTLLVQALGVSYVIYRYISWQQTTHRELVTASILMLVAGVAKYVERIWALKCTNNEGMTNFLDNRCEESYGMRSSDDAIGDLEKMDAEEGILYGARTLLGLCLRMFLEHNPKTSHYENGVTDYFLGRKQVYDVVQMELSLVYDIIYTKERVVHTWYGLCTRICSLLAIASVFLRFQAISKDGYARVDVAITHILLVGAILLELTSGFSAICSTWTCHYLYWWGWHRFHGVIISLRQLVKARRRRAWSATISQFDMISYCAGPISVSKTFTKVKIHQLPSPKPVSACLKDLLLDEIMKIAERHVGMEEPTNALGQNPELPTLDTDFDARIIIWHTATSAILFEIGDRDDSDHAEAIKVLSDYMMFLLAKHPEMLPGPNRRPVYAGALVWLHNICDNNIGPPLNRTRAEFSRDFLQEGRKPDNPFRRHKSPCKIGAELAINLLNKGWATQHLLQAIFGLWVEMMCFAGSHCSKDSHIRSLSRGGEFLTIVWLLTRHLAVVDTPKKATTSAKEERFEQPVHADCVAYLERKKC</sequence>
<reference evidence="4" key="1">
    <citation type="journal article" date="2019" name="Nat. Commun.">
        <title>The genome of broomcorn millet.</title>
        <authorList>
            <person name="Zou C."/>
            <person name="Miki D."/>
            <person name="Li D."/>
            <person name="Tang Q."/>
            <person name="Xiao L."/>
            <person name="Rajput S."/>
            <person name="Deng P."/>
            <person name="Jia W."/>
            <person name="Huang R."/>
            <person name="Zhang M."/>
            <person name="Sun Y."/>
            <person name="Hu J."/>
            <person name="Fu X."/>
            <person name="Schnable P.S."/>
            <person name="Li F."/>
            <person name="Zhang H."/>
            <person name="Feng B."/>
            <person name="Zhu X."/>
            <person name="Liu R."/>
            <person name="Schnable J.C."/>
            <person name="Zhu J.-K."/>
            <person name="Zhang H."/>
        </authorList>
    </citation>
    <scope>NUCLEOTIDE SEQUENCE [LARGE SCALE GENOMIC DNA]</scope>
</reference>
<gene>
    <name evidence="3" type="ORF">C2845_PM09G07910</name>
</gene>
<dbReference type="STRING" id="4540.A0A3L6S0P4"/>
<evidence type="ECO:0000313" key="4">
    <source>
        <dbReference type="Proteomes" id="UP000275267"/>
    </source>
</evidence>
<dbReference type="Proteomes" id="UP000275267">
    <property type="component" value="Unassembled WGS sequence"/>
</dbReference>
<name>A0A3L6S0P4_PANMI</name>
<dbReference type="InterPro" id="IPR007658">
    <property type="entry name" value="DUF594"/>
</dbReference>
<dbReference type="Pfam" id="PF04578">
    <property type="entry name" value="DUF594"/>
    <property type="match status" value="1"/>
</dbReference>
<feature type="domain" description="DUF4220" evidence="2">
    <location>
        <begin position="8"/>
        <end position="327"/>
    </location>
</feature>